<accession>A0A1V9DF00</accession>
<keyword evidence="4" id="KW-0378">Hydrolase</keyword>
<dbReference type="Proteomes" id="UP000192769">
    <property type="component" value="Unassembled WGS sequence"/>
</dbReference>
<evidence type="ECO:0000313" key="10">
    <source>
        <dbReference type="Proteomes" id="UP000192769"/>
    </source>
</evidence>
<dbReference type="SMART" id="SM00232">
    <property type="entry name" value="JAB_MPN"/>
    <property type="match status" value="1"/>
</dbReference>
<dbReference type="RefSeq" id="WP_081140281.1">
    <property type="nucleotide sequence ID" value="NZ_MWUE01000022.1"/>
</dbReference>
<keyword evidence="7" id="KW-0482">Metalloprotease</keyword>
<dbReference type="SUPFAM" id="SSF102712">
    <property type="entry name" value="JAB1/MPN domain"/>
    <property type="match status" value="1"/>
</dbReference>
<evidence type="ECO:0000259" key="8">
    <source>
        <dbReference type="PROSITE" id="PS51935"/>
    </source>
</evidence>
<evidence type="ECO:0000256" key="7">
    <source>
        <dbReference type="ARBA" id="ARBA00023049"/>
    </source>
</evidence>
<dbReference type="CDD" id="cd08073">
    <property type="entry name" value="MPN_NLPC_P60"/>
    <property type="match status" value="1"/>
</dbReference>
<feature type="domain" description="NlpC/P60" evidence="8">
    <location>
        <begin position="97"/>
        <end position="234"/>
    </location>
</feature>
<evidence type="ECO:0000256" key="5">
    <source>
        <dbReference type="ARBA" id="ARBA00022807"/>
    </source>
</evidence>
<keyword evidence="5" id="KW-0788">Thiol protease</keyword>
<name>A0A1V9DF00_9GAMM</name>
<evidence type="ECO:0000256" key="1">
    <source>
        <dbReference type="ARBA" id="ARBA00007074"/>
    </source>
</evidence>
<keyword evidence="10" id="KW-1185">Reference proteome</keyword>
<dbReference type="GO" id="GO:0008235">
    <property type="term" value="F:metalloexopeptidase activity"/>
    <property type="evidence" value="ECO:0007669"/>
    <property type="project" value="TreeGrafter"/>
</dbReference>
<dbReference type="GO" id="GO:0008234">
    <property type="term" value="F:cysteine-type peptidase activity"/>
    <property type="evidence" value="ECO:0007669"/>
    <property type="project" value="UniProtKB-KW"/>
</dbReference>
<dbReference type="AlphaFoldDB" id="A0A1V9DF00"/>
<dbReference type="InterPro" id="IPR038765">
    <property type="entry name" value="Papain-like_cys_pep_sf"/>
</dbReference>
<evidence type="ECO:0000256" key="6">
    <source>
        <dbReference type="ARBA" id="ARBA00022833"/>
    </source>
</evidence>
<dbReference type="InterPro" id="IPR000555">
    <property type="entry name" value="JAMM/MPN+_dom"/>
</dbReference>
<evidence type="ECO:0000313" key="9">
    <source>
        <dbReference type="EMBL" id="OQP32441.1"/>
    </source>
</evidence>
<dbReference type="InterPro" id="IPR000064">
    <property type="entry name" value="NLP_P60_dom"/>
</dbReference>
<keyword evidence="2" id="KW-0645">Protease</keyword>
<dbReference type="SUPFAM" id="SSF54001">
    <property type="entry name" value="Cysteine proteinases"/>
    <property type="match status" value="1"/>
</dbReference>
<dbReference type="InterPro" id="IPR051929">
    <property type="entry name" value="VirAsm_ModProt"/>
</dbReference>
<dbReference type="GO" id="GO:0008270">
    <property type="term" value="F:zinc ion binding"/>
    <property type="evidence" value="ECO:0007669"/>
    <property type="project" value="TreeGrafter"/>
</dbReference>
<dbReference type="GO" id="GO:0006508">
    <property type="term" value="P:proteolysis"/>
    <property type="evidence" value="ECO:0007669"/>
    <property type="project" value="UniProtKB-KW"/>
</dbReference>
<evidence type="ECO:0000256" key="3">
    <source>
        <dbReference type="ARBA" id="ARBA00022723"/>
    </source>
</evidence>
<dbReference type="PROSITE" id="PS51935">
    <property type="entry name" value="NLPC_P60"/>
    <property type="match status" value="1"/>
</dbReference>
<dbReference type="PANTHER" id="PTHR34858:SF1">
    <property type="entry name" value="CYSO-CYSTEINE PEPTIDASE"/>
    <property type="match status" value="1"/>
</dbReference>
<comment type="similarity">
    <text evidence="1">Belongs to the peptidase C40 family.</text>
</comment>
<gene>
    <name evidence="9" type="ORF">B2J69_14315</name>
</gene>
<evidence type="ECO:0000256" key="2">
    <source>
        <dbReference type="ARBA" id="ARBA00022670"/>
    </source>
</evidence>
<dbReference type="OrthoDB" id="1494599at2"/>
<organism evidence="9 10">
    <name type="scientific">Pantoea latae</name>
    <dbReference type="NCBI Taxonomy" id="1964541"/>
    <lineage>
        <taxon>Bacteria</taxon>
        <taxon>Pseudomonadati</taxon>
        <taxon>Pseudomonadota</taxon>
        <taxon>Gammaproteobacteria</taxon>
        <taxon>Enterobacterales</taxon>
        <taxon>Erwiniaceae</taxon>
        <taxon>Pantoea</taxon>
    </lineage>
</organism>
<dbReference type="InterPro" id="IPR028090">
    <property type="entry name" value="JAB_dom_prok"/>
</dbReference>
<protein>
    <submittedName>
        <fullName evidence="9">Peptidase P60</fullName>
    </submittedName>
</protein>
<reference evidence="9 10" key="1">
    <citation type="submission" date="2017-02" db="EMBL/GenBank/DDBJ databases">
        <title>Whole genome shotgun sequence of Pantoea agglomerans strain AS1 isolated from a cycad, Zamia floridana in Central Florida, USA.</title>
        <authorList>
            <person name="Lata P."/>
            <person name="Govindarajan S."/>
            <person name="Qi F."/>
            <person name="Li J.-L."/>
            <person name="Maurya S.K."/>
            <person name="Sahoo M.K."/>
        </authorList>
    </citation>
    <scope>NUCLEOTIDE SEQUENCE [LARGE SCALE GENOMIC DNA]</scope>
    <source>
        <strain evidence="9 10">AS1</strain>
    </source>
</reference>
<keyword evidence="6" id="KW-0862">Zinc</keyword>
<dbReference type="EMBL" id="MWUE01000022">
    <property type="protein sequence ID" value="OQP32441.1"/>
    <property type="molecule type" value="Genomic_DNA"/>
</dbReference>
<dbReference type="PANTHER" id="PTHR34858">
    <property type="entry name" value="CYSO-CYSTEINE PEPTIDASE"/>
    <property type="match status" value="1"/>
</dbReference>
<comment type="caution">
    <text evidence="9">The sequence shown here is derived from an EMBL/GenBank/DDBJ whole genome shotgun (WGS) entry which is preliminary data.</text>
</comment>
<proteinExistence type="inferred from homology"/>
<keyword evidence="3" id="KW-0479">Metal-binding</keyword>
<dbReference type="Pfam" id="PF14464">
    <property type="entry name" value="Prok-JAB"/>
    <property type="match status" value="1"/>
</dbReference>
<dbReference type="Gene3D" id="3.40.140.10">
    <property type="entry name" value="Cytidine Deaminase, domain 2"/>
    <property type="match status" value="1"/>
</dbReference>
<sequence>MRKQILEAIREHVAAEYPKEACGLVIQSGRKQVYVPCSNIHEEPTEHFTISSEERRAAEKLGAILMVIHSHPNVPQLIPSERDRVQCDYWGIEWGIMSWPDGDFCTFSPRVDRELVGRSWVLGFADCWTLIMDYYRQEHGINLNNWSVDYEWWADGKENRYDDNWQSEGFVEVPAAEMREGDMIMMQIQAPVTNHAAIYLGNNIILHHNSGNLSTRVPYGEYWRNRTVRVVRRKELMDA</sequence>
<evidence type="ECO:0000256" key="4">
    <source>
        <dbReference type="ARBA" id="ARBA00022801"/>
    </source>
</evidence>
<dbReference type="Pfam" id="PF00877">
    <property type="entry name" value="NLPC_P60"/>
    <property type="match status" value="1"/>
</dbReference>
<dbReference type="Gene3D" id="3.90.1720.10">
    <property type="entry name" value="endopeptidase domain like (from Nostoc punctiforme)"/>
    <property type="match status" value="1"/>
</dbReference>